<feature type="domain" description="Aminotransferase class I/classII large" evidence="9">
    <location>
        <begin position="35"/>
        <end position="386"/>
    </location>
</feature>
<dbReference type="GO" id="GO:0006520">
    <property type="term" value="P:amino acid metabolic process"/>
    <property type="evidence" value="ECO:0007669"/>
    <property type="project" value="InterPro"/>
</dbReference>
<name>A0A7H8R1T6_TALRU</name>
<dbReference type="SUPFAM" id="SSF53383">
    <property type="entry name" value="PLP-dependent transferases"/>
    <property type="match status" value="1"/>
</dbReference>
<keyword evidence="7" id="KW-0663">Pyridoxal phosphate</keyword>
<comment type="similarity">
    <text evidence="2">Belongs to the class-I pyridoxal-phosphate-dependent aminotransferase family.</text>
</comment>
<accession>A0A7H8R1T6</accession>
<dbReference type="CDD" id="cd00609">
    <property type="entry name" value="AAT_like"/>
    <property type="match status" value="1"/>
</dbReference>
<dbReference type="InterPro" id="IPR015424">
    <property type="entry name" value="PyrdxlP-dep_Trfase"/>
</dbReference>
<reference evidence="15" key="1">
    <citation type="submission" date="2020-06" db="EMBL/GenBank/DDBJ databases">
        <title>A chromosome-scale genome assembly of Talaromyces rugulosus W13939.</title>
        <authorList>
            <person name="Wang B."/>
            <person name="Guo L."/>
            <person name="Ye K."/>
            <person name="Wang L."/>
        </authorList>
    </citation>
    <scope>NUCLEOTIDE SEQUENCE [LARGE SCALE GENOMIC DNA]</scope>
    <source>
        <strain evidence="15">W13939</strain>
    </source>
</reference>
<dbReference type="GO" id="GO:0006749">
    <property type="term" value="P:glutathione metabolic process"/>
    <property type="evidence" value="ECO:0007669"/>
    <property type="project" value="TreeGrafter"/>
</dbReference>
<dbReference type="Pfam" id="PF01968">
    <property type="entry name" value="Hydantoinase_A"/>
    <property type="match status" value="1"/>
</dbReference>
<dbReference type="GO" id="GO:0017168">
    <property type="term" value="F:5-oxoprolinase (ATP-hydrolyzing) activity"/>
    <property type="evidence" value="ECO:0007669"/>
    <property type="project" value="TreeGrafter"/>
</dbReference>
<evidence type="ECO:0000259" key="12">
    <source>
        <dbReference type="Pfam" id="PF05378"/>
    </source>
</evidence>
<comment type="miscellaneous">
    <text evidence="8">In eukaryotes there are cytoplasmic, mitochondrial and chloroplastic isozymes.</text>
</comment>
<protein>
    <recommendedName>
        <fullName evidence="8">Aspartate aminotransferase</fullName>
        <ecNumber evidence="8">2.6.1.1</ecNumber>
    </recommendedName>
</protein>
<evidence type="ECO:0000256" key="7">
    <source>
        <dbReference type="ARBA" id="ARBA00022898"/>
    </source>
</evidence>
<keyword evidence="5 8" id="KW-0032">Aminotransferase</keyword>
<feature type="domain" description="Hydantoinase/oxoprolinase N-terminal" evidence="12">
    <location>
        <begin position="412"/>
        <end position="624"/>
    </location>
</feature>
<evidence type="ECO:0000259" key="11">
    <source>
        <dbReference type="Pfam" id="PF02538"/>
    </source>
</evidence>
<evidence type="ECO:0000256" key="5">
    <source>
        <dbReference type="ARBA" id="ARBA00022576"/>
    </source>
</evidence>
<evidence type="ECO:0000256" key="2">
    <source>
        <dbReference type="ARBA" id="ARBA00007441"/>
    </source>
</evidence>
<dbReference type="GO" id="GO:0005829">
    <property type="term" value="C:cytosol"/>
    <property type="evidence" value="ECO:0007669"/>
    <property type="project" value="TreeGrafter"/>
</dbReference>
<dbReference type="EMBL" id="CP055901">
    <property type="protein sequence ID" value="QKX60334.1"/>
    <property type="molecule type" value="Genomic_DNA"/>
</dbReference>
<comment type="similarity">
    <text evidence="3">Belongs to the oxoprolinase family.</text>
</comment>
<evidence type="ECO:0000256" key="4">
    <source>
        <dbReference type="ARBA" id="ARBA00011738"/>
    </source>
</evidence>
<dbReference type="InterPro" id="IPR015422">
    <property type="entry name" value="PyrdxlP-dep_Trfase_small"/>
</dbReference>
<organism evidence="14 15">
    <name type="scientific">Talaromyces rugulosus</name>
    <name type="common">Penicillium rugulosum</name>
    <dbReference type="NCBI Taxonomy" id="121627"/>
    <lineage>
        <taxon>Eukaryota</taxon>
        <taxon>Fungi</taxon>
        <taxon>Dikarya</taxon>
        <taxon>Ascomycota</taxon>
        <taxon>Pezizomycotina</taxon>
        <taxon>Eurotiomycetes</taxon>
        <taxon>Eurotiomycetidae</taxon>
        <taxon>Eurotiales</taxon>
        <taxon>Trichocomaceae</taxon>
        <taxon>Talaromyces</taxon>
        <taxon>Talaromyces sect. Islandici</taxon>
    </lineage>
</organism>
<dbReference type="Gene3D" id="3.40.640.10">
    <property type="entry name" value="Type I PLP-dependent aspartate aminotransferase-like (Major domain)"/>
    <property type="match status" value="1"/>
</dbReference>
<dbReference type="Pfam" id="PF02538">
    <property type="entry name" value="Hydantoinase_B"/>
    <property type="match status" value="1"/>
</dbReference>
<dbReference type="GO" id="GO:0030170">
    <property type="term" value="F:pyridoxal phosphate binding"/>
    <property type="evidence" value="ECO:0007669"/>
    <property type="project" value="InterPro"/>
</dbReference>
<gene>
    <name evidence="14" type="ORF">TRUGW13939_07478</name>
</gene>
<comment type="cofactor">
    <cofactor evidence="1">
        <name>pyridoxal 5'-phosphate</name>
        <dbReference type="ChEBI" id="CHEBI:597326"/>
    </cofactor>
</comment>
<dbReference type="InterPro" id="IPR000796">
    <property type="entry name" value="Asp_trans"/>
</dbReference>
<evidence type="ECO:0000313" key="15">
    <source>
        <dbReference type="Proteomes" id="UP000509510"/>
    </source>
</evidence>
<proteinExistence type="inferred from homology"/>
<dbReference type="KEGG" id="trg:TRUGW13939_07478"/>
<dbReference type="PRINTS" id="PR00799">
    <property type="entry name" value="TRANSAMINASE"/>
</dbReference>
<keyword evidence="6 8" id="KW-0808">Transferase</keyword>
<dbReference type="InterPro" id="IPR049517">
    <property type="entry name" value="ACX-like_C"/>
</dbReference>
<evidence type="ECO:0000259" key="10">
    <source>
        <dbReference type="Pfam" id="PF01968"/>
    </source>
</evidence>
<dbReference type="EC" id="2.6.1.1" evidence="8"/>
<dbReference type="GeneID" id="55994970"/>
<dbReference type="InterPro" id="IPR015421">
    <property type="entry name" value="PyrdxlP-dep_Trfase_major"/>
</dbReference>
<sequence length="1702" mass="184019">MGSITRDSKFAKAAFVPPDAIFEVTKRYLADTDPNKVNLGQGTYRDGNGNPWVLPSVRMAKTKLGDGLHEYLPISGLQEFRDQAVKVIATCQALSGTGALLLAGLALRQADSGIKTVYITEPTWSNHDLLFSRLGFEVKKLPYYRNGSFDSASFISALEEGDSTCAVVLHACAHNPTGYDPTHDQWKNIASVIKKNDIFPIFDSAYLGFNSGFVDEDAWAIRYFTEELALEACICLSFAKNMGLYGERVGLTTFVTSSSDEATTMSSILSNVQRATVSNPPAYGAKLAATVLGTPVIKKQWFDDLVTMSSRIKSVRQMLYEALVSLGTPGEWSHIIKQTGMFGYTGISEAQVAYLEEKHHVYMASSSRISLAGLNEHNIAYFAQALDDAVRNNLVLGATIMGSVGMSVGGIRIAIDRGGTFTDCVASVPGQDDILVKLLSVDPSNYQDAPVEAIRRVLEKATGRSYPKGQKISLQGVESIKMGTTVATNALLERKGERTAFVVTQGMKDILHIGNQSRPKLFDLSINKPDVLYSEVVEVKERVTLEAWTERKTPLTIDIDSDPSLVKGNTGEVVRILQPLDIESTRKSLQELYNKGFRSIAICLLHSYTFPDHELAVCEIAESLGFTHISLSSRLSPTIRIVPRGNSSTADAYLTPEIKRYIEGFERGFENLRKSNCRCEFMQSDGGLVEFSGLSGLRAILSGPAGGCVGYARTAYVPEDKKAVIGFDMGGTSTDVSRFAGSLEQVFETTTAGVTVQSPQLDINTVAAGGGSILTWEAGMLQVGPESASAHPGPACYRKGGPLTVTDANLVLGRLRPEYFPKIFGPDENLPLDIEASRRLFEEMTAKVNENLPVKLTLEELAAGFLDVANEAMCRPIRTLTEAKGCDASLHNLASFGGAGGQHACEIARKLGISRVLIHKYSSVLSAYGMSLADVVHEERSPCALLYGSENFSSFTKELDRLQQKSVEALLQQRIHKGKITSERYLNMRFHGSDTSMMIQDTNGMDGFLASFGQAHQEQFGFLPVGRDVIVDDLRVRSIGSSGVEVDSPWNEEFATVSKVTLSTASETKALYFRETGWTQAPVYELGHLKSGSCIAGPALIMDSQQTLVIAPKSSATILSNNVIIDVEVLKKETISITHVDPIQLSIFGHRFMGVAEQMGRALQKTSVSTNIKERLDFSCTVFAADGGLVANAPHVPAMIGSMAFAVKWQIDHWKGDLHPGDIILSNSPVCGGTHLPDLTVITPIFDAKGENTIFWTASRGHHADIGGILPGSMPPNSKELWEEGAVIKSFKVVENGVFKEEELIELLMAPGKIDGCQGTRCLRDNISDIKAQAAANHRGSQLIHGLIQHYGLEPVQFYMQKIIKTAELAVRDMLKNISRMSGSKALEAVDYMDDGTPIQLKVTIDELTGGATFDFTGTGPEAYGNWNAPIAICHSSIIFALRCMVNTEIPLNQGAIMPINVIIPENSLLRPTEEAAVCAGNVLTSQRIVDVIFKAFNAVAASQGCMNNLTFGTDDTEEAFGYYETICGGAGGGPTWDGTSGVHTNMTNTRITDPEVLERRYPVILRQFCLREGSGGAGAHPGGDGIIRDIEFRIQIKVSILSERRAFAPYGLEGGDDGKRGENIWIKSGGRSVNLGGKNTAMMDVGDRIVIKSPGGGGWGKPSSINGASFASGHVSKTVQKSFQGVAGGTVAMIESMGQSA</sequence>
<evidence type="ECO:0000256" key="8">
    <source>
        <dbReference type="RuleBase" id="RU000480"/>
    </source>
</evidence>
<dbReference type="PROSITE" id="PS00105">
    <property type="entry name" value="AA_TRANSFER_CLASS_1"/>
    <property type="match status" value="1"/>
</dbReference>
<dbReference type="PANTHER" id="PTHR11365">
    <property type="entry name" value="5-OXOPROLINASE RELATED"/>
    <property type="match status" value="1"/>
</dbReference>
<evidence type="ECO:0000256" key="1">
    <source>
        <dbReference type="ARBA" id="ARBA00001933"/>
    </source>
</evidence>
<comment type="catalytic activity">
    <reaction evidence="8">
        <text>L-aspartate + 2-oxoglutarate = oxaloacetate + L-glutamate</text>
        <dbReference type="Rhea" id="RHEA:21824"/>
        <dbReference type="ChEBI" id="CHEBI:16452"/>
        <dbReference type="ChEBI" id="CHEBI:16810"/>
        <dbReference type="ChEBI" id="CHEBI:29985"/>
        <dbReference type="ChEBI" id="CHEBI:29991"/>
        <dbReference type="EC" id="2.6.1.1"/>
    </reaction>
</comment>
<dbReference type="PANTHER" id="PTHR11365:SF26">
    <property type="entry name" value="5-OXOPROLINASE"/>
    <property type="match status" value="1"/>
</dbReference>
<dbReference type="InterPro" id="IPR008040">
    <property type="entry name" value="Hydant_A_N"/>
</dbReference>
<dbReference type="InterPro" id="IPR045079">
    <property type="entry name" value="Oxoprolinase-like"/>
</dbReference>
<dbReference type="Gene3D" id="3.90.1150.10">
    <property type="entry name" value="Aspartate Aminotransferase, domain 1"/>
    <property type="match status" value="1"/>
</dbReference>
<dbReference type="InterPro" id="IPR003692">
    <property type="entry name" value="Hydantoinase_B"/>
</dbReference>
<evidence type="ECO:0000256" key="3">
    <source>
        <dbReference type="ARBA" id="ARBA00010403"/>
    </source>
</evidence>
<dbReference type="InterPro" id="IPR004839">
    <property type="entry name" value="Aminotransferase_I/II_large"/>
</dbReference>
<dbReference type="Pfam" id="PF19278">
    <property type="entry name" value="Hydant_A_C"/>
    <property type="match status" value="1"/>
</dbReference>
<dbReference type="InterPro" id="IPR004838">
    <property type="entry name" value="NHTrfase_class1_PyrdxlP-BS"/>
</dbReference>
<dbReference type="Pfam" id="PF00155">
    <property type="entry name" value="Aminotran_1_2"/>
    <property type="match status" value="1"/>
</dbReference>
<dbReference type="OrthoDB" id="3643at2759"/>
<feature type="domain" description="Acetophenone carboxylase-like C-terminal" evidence="13">
    <location>
        <begin position="1068"/>
        <end position="1125"/>
    </location>
</feature>
<dbReference type="Proteomes" id="UP000509510">
    <property type="component" value="Chromosome IV"/>
</dbReference>
<evidence type="ECO:0000259" key="9">
    <source>
        <dbReference type="Pfam" id="PF00155"/>
    </source>
</evidence>
<dbReference type="RefSeq" id="XP_035346511.1">
    <property type="nucleotide sequence ID" value="XM_035490618.1"/>
</dbReference>
<dbReference type="GO" id="GO:0004069">
    <property type="term" value="F:L-aspartate:2-oxoglutarate aminotransferase activity"/>
    <property type="evidence" value="ECO:0007669"/>
    <property type="project" value="UniProtKB-EC"/>
</dbReference>
<keyword evidence="15" id="KW-1185">Reference proteome</keyword>
<dbReference type="Pfam" id="PF05378">
    <property type="entry name" value="Hydant_A_N"/>
    <property type="match status" value="1"/>
</dbReference>
<comment type="subunit">
    <text evidence="4 8">Homodimer.</text>
</comment>
<feature type="domain" description="Hydantoinase B/oxoprolinase" evidence="11">
    <location>
        <begin position="1141"/>
        <end position="1663"/>
    </location>
</feature>
<dbReference type="InterPro" id="IPR002821">
    <property type="entry name" value="Hydantoinase_A"/>
</dbReference>
<evidence type="ECO:0000313" key="14">
    <source>
        <dbReference type="EMBL" id="QKX60334.1"/>
    </source>
</evidence>
<evidence type="ECO:0000256" key="6">
    <source>
        <dbReference type="ARBA" id="ARBA00022679"/>
    </source>
</evidence>
<evidence type="ECO:0000259" key="13">
    <source>
        <dbReference type="Pfam" id="PF19278"/>
    </source>
</evidence>
<feature type="domain" description="Hydantoinase A/oxoprolinase" evidence="10">
    <location>
        <begin position="644"/>
        <end position="938"/>
    </location>
</feature>